<sequence>MKKKLLSVILAGFMVMGCLAGCTSNDQTVENEKNTSETEQAESGEKTVITVARWGTDSEKEAFENIFAEFEKAHPEIDVQLDFRPWDTYWDMINVNMSGGMLPDIVSVSTQLGSKYYIPGVFEDLAPYIERDEVKTEEFAQNVMDAFTMDGKVFGFPNDISLYPLCYNKALLDESGIAYPASDNPLTFDEYYEMAKKLTKIEGNAYTQVGFADEARTAFRLQWLFPMYGGSMFDQTVNPTKITIDTPEGRKGVEAIAKMADVVAPVAEWGKSWDGGLQNSAIATCTSGIWMFGDFKKAGVDFGVAPMPEGIEGSAVTGLINGFMMASNCENKEAAWQVLKWLSSRDGQLQVAKNGVGTPIYSELCTDPAFANQIEGVDLSAYSYMLDHFQPLAMMPDDSLNIFIENKIKDLLEGKIDVNGFIEAMTGEGQEILDAMYQ</sequence>
<comment type="similarity">
    <text evidence="2">Belongs to the bacterial solute-binding protein 1 family.</text>
</comment>
<dbReference type="Proteomes" id="UP001199355">
    <property type="component" value="Unassembled WGS sequence"/>
</dbReference>
<gene>
    <name evidence="6" type="ORF">LKD45_15350</name>
</gene>
<dbReference type="AlphaFoldDB" id="A0AAE3AZP3"/>
<dbReference type="InterPro" id="IPR006059">
    <property type="entry name" value="SBP"/>
</dbReference>
<evidence type="ECO:0000256" key="4">
    <source>
        <dbReference type="ARBA" id="ARBA00022729"/>
    </source>
</evidence>
<evidence type="ECO:0000256" key="3">
    <source>
        <dbReference type="ARBA" id="ARBA00022448"/>
    </source>
</evidence>
<feature type="signal peptide" evidence="5">
    <location>
        <begin position="1"/>
        <end position="20"/>
    </location>
</feature>
<keyword evidence="3" id="KW-0813">Transport</keyword>
<dbReference type="PANTHER" id="PTHR43649:SF31">
    <property type="entry name" value="SN-GLYCEROL-3-PHOSPHATE-BINDING PERIPLASMIC PROTEIN UGPB"/>
    <property type="match status" value="1"/>
</dbReference>
<dbReference type="Gene3D" id="3.40.190.10">
    <property type="entry name" value="Periplasmic binding protein-like II"/>
    <property type="match status" value="1"/>
</dbReference>
<organism evidence="6 7">
    <name type="scientific">Gallintestinimicrobium propionicum</name>
    <dbReference type="NCBI Taxonomy" id="2981770"/>
    <lineage>
        <taxon>Bacteria</taxon>
        <taxon>Bacillati</taxon>
        <taxon>Bacillota</taxon>
        <taxon>Clostridia</taxon>
        <taxon>Lachnospirales</taxon>
        <taxon>Lachnospiraceae</taxon>
        <taxon>Gallintestinimicrobium</taxon>
    </lineage>
</organism>
<evidence type="ECO:0000313" key="6">
    <source>
        <dbReference type="EMBL" id="MCC2169042.1"/>
    </source>
</evidence>
<protein>
    <submittedName>
        <fullName evidence="6">Sugar ABC transporter substrate-binding protein</fullName>
    </submittedName>
</protein>
<dbReference type="CDD" id="cd13585">
    <property type="entry name" value="PBP2_TMBP_like"/>
    <property type="match status" value="1"/>
</dbReference>
<dbReference type="EMBL" id="JAJEQF010000058">
    <property type="protein sequence ID" value="MCC2169042.1"/>
    <property type="molecule type" value="Genomic_DNA"/>
</dbReference>
<keyword evidence="4 5" id="KW-0732">Signal</keyword>
<evidence type="ECO:0000256" key="5">
    <source>
        <dbReference type="SAM" id="SignalP"/>
    </source>
</evidence>
<dbReference type="SUPFAM" id="SSF53850">
    <property type="entry name" value="Periplasmic binding protein-like II"/>
    <property type="match status" value="1"/>
</dbReference>
<reference evidence="6 7" key="1">
    <citation type="submission" date="2021-10" db="EMBL/GenBank/DDBJ databases">
        <title>Anaerobic single-cell dispensing facilitates the cultivation of human gut bacteria.</title>
        <authorList>
            <person name="Afrizal A."/>
        </authorList>
    </citation>
    <scope>NUCLEOTIDE SEQUENCE [LARGE SCALE GENOMIC DNA]</scope>
    <source>
        <strain evidence="6 7">CLA-AA-H244</strain>
    </source>
</reference>
<evidence type="ECO:0000256" key="1">
    <source>
        <dbReference type="ARBA" id="ARBA00004196"/>
    </source>
</evidence>
<dbReference type="RefSeq" id="WP_262586309.1">
    <property type="nucleotide sequence ID" value="NZ_JAJEQF010000058.1"/>
</dbReference>
<evidence type="ECO:0000313" key="7">
    <source>
        <dbReference type="Proteomes" id="UP001199355"/>
    </source>
</evidence>
<dbReference type="PANTHER" id="PTHR43649">
    <property type="entry name" value="ARABINOSE-BINDING PROTEIN-RELATED"/>
    <property type="match status" value="1"/>
</dbReference>
<dbReference type="PROSITE" id="PS51257">
    <property type="entry name" value="PROKAR_LIPOPROTEIN"/>
    <property type="match status" value="1"/>
</dbReference>
<comment type="subcellular location">
    <subcellularLocation>
        <location evidence="1">Cell envelope</location>
    </subcellularLocation>
</comment>
<dbReference type="InterPro" id="IPR050490">
    <property type="entry name" value="Bact_solute-bd_prot1"/>
</dbReference>
<feature type="chain" id="PRO_5042149850" evidence="5">
    <location>
        <begin position="21"/>
        <end position="438"/>
    </location>
</feature>
<name>A0AAE3AZP3_9FIRM</name>
<accession>A0AAE3AZP3</accession>
<evidence type="ECO:0000256" key="2">
    <source>
        <dbReference type="ARBA" id="ARBA00008520"/>
    </source>
</evidence>
<comment type="caution">
    <text evidence="6">The sequence shown here is derived from an EMBL/GenBank/DDBJ whole genome shotgun (WGS) entry which is preliminary data.</text>
</comment>
<dbReference type="Pfam" id="PF13416">
    <property type="entry name" value="SBP_bac_8"/>
    <property type="match status" value="1"/>
</dbReference>
<dbReference type="GO" id="GO:0030313">
    <property type="term" value="C:cell envelope"/>
    <property type="evidence" value="ECO:0007669"/>
    <property type="project" value="UniProtKB-SubCell"/>
</dbReference>
<proteinExistence type="inferred from homology"/>
<keyword evidence="7" id="KW-1185">Reference proteome</keyword>